<evidence type="ECO:0000313" key="1">
    <source>
        <dbReference type="EMBL" id="GIY45834.1"/>
    </source>
</evidence>
<reference evidence="1 2" key="1">
    <citation type="submission" date="2021-06" db="EMBL/GenBank/DDBJ databases">
        <title>Caerostris extrusa draft genome.</title>
        <authorList>
            <person name="Kono N."/>
            <person name="Arakawa K."/>
        </authorList>
    </citation>
    <scope>NUCLEOTIDE SEQUENCE [LARGE SCALE GENOMIC DNA]</scope>
</reference>
<dbReference type="EMBL" id="BPLR01011328">
    <property type="protein sequence ID" value="GIY45834.1"/>
    <property type="molecule type" value="Genomic_DNA"/>
</dbReference>
<dbReference type="AlphaFoldDB" id="A0AAV4TKV1"/>
<name>A0AAV4TKV1_CAEEX</name>
<comment type="caution">
    <text evidence="1">The sequence shown here is derived from an EMBL/GenBank/DDBJ whole genome shotgun (WGS) entry which is preliminary data.</text>
</comment>
<gene>
    <name evidence="1" type="ORF">CEXT_410211</name>
</gene>
<proteinExistence type="predicted"/>
<accession>A0AAV4TKV1</accession>
<evidence type="ECO:0000313" key="2">
    <source>
        <dbReference type="Proteomes" id="UP001054945"/>
    </source>
</evidence>
<keyword evidence="2" id="KW-1185">Reference proteome</keyword>
<dbReference type="Proteomes" id="UP001054945">
    <property type="component" value="Unassembled WGS sequence"/>
</dbReference>
<organism evidence="1 2">
    <name type="scientific">Caerostris extrusa</name>
    <name type="common">Bark spider</name>
    <name type="synonym">Caerostris bankana</name>
    <dbReference type="NCBI Taxonomy" id="172846"/>
    <lineage>
        <taxon>Eukaryota</taxon>
        <taxon>Metazoa</taxon>
        <taxon>Ecdysozoa</taxon>
        <taxon>Arthropoda</taxon>
        <taxon>Chelicerata</taxon>
        <taxon>Arachnida</taxon>
        <taxon>Araneae</taxon>
        <taxon>Araneomorphae</taxon>
        <taxon>Entelegynae</taxon>
        <taxon>Araneoidea</taxon>
        <taxon>Araneidae</taxon>
        <taxon>Caerostris</taxon>
    </lineage>
</organism>
<protein>
    <submittedName>
        <fullName evidence="1">Uncharacterized protein</fullName>
    </submittedName>
</protein>
<sequence length="71" mass="8191">MEREAKRCCHCPQKNEEMLDSPALCTRGNSVCNRIKEVVYLGFDFPSELEVKKKKEPDVLSTFRREIDSGV</sequence>